<keyword evidence="1" id="KW-0732">Signal</keyword>
<keyword evidence="3" id="KW-1185">Reference proteome</keyword>
<dbReference type="OrthoDB" id="9843041at2"/>
<evidence type="ECO:0008006" key="4">
    <source>
        <dbReference type="Google" id="ProtNLM"/>
    </source>
</evidence>
<evidence type="ECO:0000313" key="3">
    <source>
        <dbReference type="Proteomes" id="UP000037600"/>
    </source>
</evidence>
<sequence length="155" mass="16700">MKKLFILSLIMFATGCVSTYKMADSSNAALVEVPSQEFDFQLLGGTSSRYVFIGDIDESGCLSNKARVEPESLRQDGKLAIATDKEVGIMVAANIGNSICSIGVAVKLKPNGQYKANFGMGSKLCGFDLYKLEGTKTSKVELTQLYQGSLSMCKK</sequence>
<organism evidence="2 3">
    <name type="scientific">Catenovulum maritimum</name>
    <dbReference type="NCBI Taxonomy" id="1513271"/>
    <lineage>
        <taxon>Bacteria</taxon>
        <taxon>Pseudomonadati</taxon>
        <taxon>Pseudomonadota</taxon>
        <taxon>Gammaproteobacteria</taxon>
        <taxon>Alteromonadales</taxon>
        <taxon>Alteromonadaceae</taxon>
        <taxon>Catenovulum</taxon>
    </lineage>
</organism>
<gene>
    <name evidence="2" type="ORF">XM47_15895</name>
</gene>
<name>A0A0J8GTY8_9ALTE</name>
<dbReference type="EMBL" id="LAZL01000030">
    <property type="protein sequence ID" value="KMT64153.1"/>
    <property type="molecule type" value="Genomic_DNA"/>
</dbReference>
<feature type="signal peptide" evidence="1">
    <location>
        <begin position="1"/>
        <end position="23"/>
    </location>
</feature>
<dbReference type="Proteomes" id="UP000037600">
    <property type="component" value="Unassembled WGS sequence"/>
</dbReference>
<protein>
    <recommendedName>
        <fullName evidence="4">Lipoprotein</fullName>
    </recommendedName>
</protein>
<reference evidence="2 3" key="1">
    <citation type="submission" date="2015-04" db="EMBL/GenBank/DDBJ databases">
        <title>Draft Genome Sequence of the Novel Agar-Digesting Marine Bacterium Q1.</title>
        <authorList>
            <person name="Li Y."/>
            <person name="Li D."/>
            <person name="Chen G."/>
            <person name="Du Z."/>
        </authorList>
    </citation>
    <scope>NUCLEOTIDE SEQUENCE [LARGE SCALE GENOMIC DNA]</scope>
    <source>
        <strain evidence="2 3">Q1</strain>
    </source>
</reference>
<comment type="caution">
    <text evidence="2">The sequence shown here is derived from an EMBL/GenBank/DDBJ whole genome shotgun (WGS) entry which is preliminary data.</text>
</comment>
<proteinExistence type="predicted"/>
<accession>A0A0J8GTY8</accession>
<feature type="chain" id="PRO_5005298558" description="Lipoprotein" evidence="1">
    <location>
        <begin position="24"/>
        <end position="155"/>
    </location>
</feature>
<evidence type="ECO:0000256" key="1">
    <source>
        <dbReference type="SAM" id="SignalP"/>
    </source>
</evidence>
<evidence type="ECO:0000313" key="2">
    <source>
        <dbReference type="EMBL" id="KMT64153.1"/>
    </source>
</evidence>
<dbReference type="PROSITE" id="PS51257">
    <property type="entry name" value="PROKAR_LIPOPROTEIN"/>
    <property type="match status" value="1"/>
</dbReference>
<dbReference type="RefSeq" id="WP_048694704.1">
    <property type="nucleotide sequence ID" value="NZ_KQ130502.1"/>
</dbReference>
<dbReference type="AlphaFoldDB" id="A0A0J8GTY8"/>